<evidence type="ECO:0000256" key="6">
    <source>
        <dbReference type="ARBA" id="ARBA00022553"/>
    </source>
</evidence>
<dbReference type="InterPro" id="IPR001607">
    <property type="entry name" value="Znf_UBP"/>
</dbReference>
<comment type="caution">
    <text evidence="25">The sequence shown here is derived from an EMBL/GenBank/DDBJ whole genome shotgun (WGS) entry which is preliminary data.</text>
</comment>
<evidence type="ECO:0000256" key="19">
    <source>
        <dbReference type="ARBA" id="ARBA00064202"/>
    </source>
</evidence>
<evidence type="ECO:0000256" key="13">
    <source>
        <dbReference type="ARBA" id="ARBA00022801"/>
    </source>
</evidence>
<keyword evidence="9" id="KW-0479">Metal-binding</keyword>
<dbReference type="Gene3D" id="3.30.40.10">
    <property type="entry name" value="Zinc/RING finger domain, C3HC4 (zinc finger)"/>
    <property type="match status" value="1"/>
</dbReference>
<evidence type="ECO:0000256" key="16">
    <source>
        <dbReference type="ARBA" id="ARBA00023187"/>
    </source>
</evidence>
<protein>
    <recommendedName>
        <fullName evidence="20">Ubiquitin carboxyl-terminal hydrolase 39</fullName>
        <ecNumber evidence="4">3.4.19.12</ecNumber>
    </recommendedName>
    <alternativeName>
        <fullName evidence="21">U4/U6.U5 tri-snRNP-associated 65 kDa protein</fullName>
    </alternativeName>
</protein>
<evidence type="ECO:0000256" key="3">
    <source>
        <dbReference type="ARBA" id="ARBA00009085"/>
    </source>
</evidence>
<comment type="similarity">
    <text evidence="3">Belongs to the peptidase C19 family.</text>
</comment>
<keyword evidence="10" id="KW-0747">Spliceosome</keyword>
<dbReference type="EMBL" id="JAWQEG010002253">
    <property type="protein sequence ID" value="KAK3873186.1"/>
    <property type="molecule type" value="Genomic_DNA"/>
</dbReference>
<comment type="subunit">
    <text evidence="19">The U4/U6-U5 tri-snRNP complex is a building block of the precatalytic spliceosome (spliceosome B complex). Component of the U4/U6-U5 tri-snRNP complex composed of the U4, U6 and U5 snRNAs and at least PRPF3, PRPF4, PRPF6, PRPF8, PRPF31, SNRNP200, TXNL4A, SNRNP40, SNRPB, SNRPD1, SNRPD2, SNRPD3, SNRPE, SNRPF, SNRPG, DDX23, CD2BP2, PPIH, SNU13, EFTUD2, SART1 and USP39, plus LSM2, LSM3, LSM4, LSM5, LSM6, LSM7 and LSM8.</text>
</comment>
<dbReference type="GO" id="GO:0000245">
    <property type="term" value="P:spliceosomal complex assembly"/>
    <property type="evidence" value="ECO:0007669"/>
    <property type="project" value="InterPro"/>
</dbReference>
<evidence type="ECO:0000256" key="15">
    <source>
        <dbReference type="ARBA" id="ARBA00022843"/>
    </source>
</evidence>
<feature type="domain" description="USP" evidence="23">
    <location>
        <begin position="162"/>
        <end position="494"/>
    </location>
</feature>
<dbReference type="Pfam" id="PF00443">
    <property type="entry name" value="UCH"/>
    <property type="match status" value="1"/>
</dbReference>
<keyword evidence="5" id="KW-1017">Isopeptide bond</keyword>
<sequence length="507" mass="58873">MSLQSTQATMEIINAMPRVNVKRELEDIARERRDTKKKSRLCPYLDTINRHMLDFDFEKLCSVSLSRINVYACLVCGKYFQGRGPNTHAYTHSVSDAHHVYLNLQTLRFYCLPDNYEIIDSSLNDIIFVVNPTFSQDYIANKVTQSKVSRAYDRTLYLPGIVGLNNIKANDYCNVVLQALSNITPLRNYFLDPNNYSHIHHPPGSQGLAMFPLITRFGELVRKLWNPRNFKAHVSPHEMLQAVVSCSKKRFQFTVQGDAIQILSWMLNSMHLGLKTPKRRTTIINRCFRGTMNISSQKILPVEIDDSERRRLSQTEEYQPRVEESPFLYLTCDLPQPPLFKDEKKENIIPQVSLYVLLSKFDGKSGKEYQTYKESILKKFQLTGLPPYLILYHKRFTKNTFYVEKNPTIVNFPVKNIDLTEYLTEEVKSKHPEPVYDLVANIVHDGEPESGTYRCHILHKGTGKWYELQDLHVKEIEPQMLTLTESYIQIYEMQNSVVKTHDGKKIS</sequence>
<gene>
    <name evidence="25" type="ORF">Pcinc_021785</name>
</gene>
<evidence type="ECO:0000256" key="17">
    <source>
        <dbReference type="ARBA" id="ARBA00023242"/>
    </source>
</evidence>
<evidence type="ECO:0000313" key="26">
    <source>
        <dbReference type="Proteomes" id="UP001286313"/>
    </source>
</evidence>
<dbReference type="PROSITE" id="PS50235">
    <property type="entry name" value="USP_3"/>
    <property type="match status" value="1"/>
</dbReference>
<organism evidence="25 26">
    <name type="scientific">Petrolisthes cinctipes</name>
    <name type="common">Flat porcelain crab</name>
    <dbReference type="NCBI Taxonomy" id="88211"/>
    <lineage>
        <taxon>Eukaryota</taxon>
        <taxon>Metazoa</taxon>
        <taxon>Ecdysozoa</taxon>
        <taxon>Arthropoda</taxon>
        <taxon>Crustacea</taxon>
        <taxon>Multicrustacea</taxon>
        <taxon>Malacostraca</taxon>
        <taxon>Eumalacostraca</taxon>
        <taxon>Eucarida</taxon>
        <taxon>Decapoda</taxon>
        <taxon>Pleocyemata</taxon>
        <taxon>Anomura</taxon>
        <taxon>Galatheoidea</taxon>
        <taxon>Porcellanidae</taxon>
        <taxon>Petrolisthes</taxon>
    </lineage>
</organism>
<evidence type="ECO:0000256" key="21">
    <source>
        <dbReference type="ARBA" id="ARBA00079185"/>
    </source>
</evidence>
<dbReference type="PANTHER" id="PTHR21646:SF16">
    <property type="entry name" value="U4_U6.U5 TRI-SNRNP-ASSOCIATED PROTEIN 2"/>
    <property type="match status" value="1"/>
</dbReference>
<dbReference type="GO" id="GO:0005681">
    <property type="term" value="C:spliceosomal complex"/>
    <property type="evidence" value="ECO:0007669"/>
    <property type="project" value="UniProtKB-KW"/>
</dbReference>
<evidence type="ECO:0000259" key="23">
    <source>
        <dbReference type="PROSITE" id="PS50235"/>
    </source>
</evidence>
<keyword evidence="17" id="KW-0539">Nucleus</keyword>
<keyword evidence="8" id="KW-0507">mRNA processing</keyword>
<dbReference type="GO" id="GO:0004843">
    <property type="term" value="F:cysteine-type deubiquitinase activity"/>
    <property type="evidence" value="ECO:0007669"/>
    <property type="project" value="UniProtKB-EC"/>
</dbReference>
<evidence type="ECO:0000256" key="18">
    <source>
        <dbReference type="ARBA" id="ARBA00023306"/>
    </source>
</evidence>
<dbReference type="InterPro" id="IPR028889">
    <property type="entry name" value="USP"/>
</dbReference>
<keyword evidence="16" id="KW-0508">mRNA splicing</keyword>
<comment type="catalytic activity">
    <reaction evidence="1">
        <text>Thiol-dependent hydrolysis of ester, thioester, amide, peptide and isopeptide bonds formed by the C-terminal Gly of ubiquitin (a 76-residue protein attached to proteins as an intracellular targeting signal).</text>
        <dbReference type="EC" id="3.4.19.12"/>
    </reaction>
</comment>
<dbReference type="InterPro" id="IPR050185">
    <property type="entry name" value="Ub_carboxyl-term_hydrolase"/>
</dbReference>
<dbReference type="PANTHER" id="PTHR21646">
    <property type="entry name" value="UBIQUITIN CARBOXYL-TERMINAL HYDROLASE"/>
    <property type="match status" value="1"/>
</dbReference>
<keyword evidence="11 22" id="KW-0863">Zinc-finger</keyword>
<dbReference type="SMART" id="SM00290">
    <property type="entry name" value="ZnF_UBP"/>
    <property type="match status" value="1"/>
</dbReference>
<reference evidence="25" key="1">
    <citation type="submission" date="2023-10" db="EMBL/GenBank/DDBJ databases">
        <title>Genome assemblies of two species of porcelain crab, Petrolisthes cinctipes and Petrolisthes manimaculis (Anomura: Porcellanidae).</title>
        <authorList>
            <person name="Angst P."/>
        </authorList>
    </citation>
    <scope>NUCLEOTIDE SEQUENCE</scope>
    <source>
        <strain evidence="25">PB745_01</strain>
        <tissue evidence="25">Gill</tissue>
    </source>
</reference>
<dbReference type="Gene3D" id="3.90.70.10">
    <property type="entry name" value="Cysteine proteinases"/>
    <property type="match status" value="1"/>
</dbReference>
<keyword evidence="6" id="KW-0597">Phosphoprotein</keyword>
<dbReference type="Pfam" id="PF02148">
    <property type="entry name" value="zf-UBP"/>
    <property type="match status" value="1"/>
</dbReference>
<dbReference type="InterPro" id="IPR013083">
    <property type="entry name" value="Znf_RING/FYVE/PHD"/>
</dbReference>
<evidence type="ECO:0000256" key="11">
    <source>
        <dbReference type="ARBA" id="ARBA00022771"/>
    </source>
</evidence>
<dbReference type="InterPro" id="IPR038765">
    <property type="entry name" value="Papain-like_cys_pep_sf"/>
</dbReference>
<comment type="subcellular location">
    <subcellularLocation>
        <location evidence="2">Nucleus</location>
    </subcellularLocation>
</comment>
<keyword evidence="14" id="KW-0862">Zinc</keyword>
<dbReference type="EC" id="3.4.19.12" evidence="4"/>
<dbReference type="Proteomes" id="UP001286313">
    <property type="component" value="Unassembled WGS sequence"/>
</dbReference>
<name>A0AAE1KEK5_PETCI</name>
<evidence type="ECO:0000256" key="5">
    <source>
        <dbReference type="ARBA" id="ARBA00022499"/>
    </source>
</evidence>
<evidence type="ECO:0000313" key="25">
    <source>
        <dbReference type="EMBL" id="KAK3873186.1"/>
    </source>
</evidence>
<evidence type="ECO:0000256" key="12">
    <source>
        <dbReference type="ARBA" id="ARBA00022786"/>
    </source>
</evidence>
<evidence type="ECO:0000256" key="8">
    <source>
        <dbReference type="ARBA" id="ARBA00022664"/>
    </source>
</evidence>
<evidence type="ECO:0000256" key="9">
    <source>
        <dbReference type="ARBA" id="ARBA00022723"/>
    </source>
</evidence>
<evidence type="ECO:0000256" key="10">
    <source>
        <dbReference type="ARBA" id="ARBA00022728"/>
    </source>
</evidence>
<keyword evidence="18" id="KW-0131">Cell cycle</keyword>
<dbReference type="InterPro" id="IPR033809">
    <property type="entry name" value="USP39"/>
</dbReference>
<dbReference type="FunFam" id="3.90.70.10:FF:000030">
    <property type="entry name" value="U4/U6.U5 tri-snRNP-associated protein 2"/>
    <property type="match status" value="1"/>
</dbReference>
<dbReference type="SUPFAM" id="SSF57850">
    <property type="entry name" value="RING/U-box"/>
    <property type="match status" value="1"/>
</dbReference>
<evidence type="ECO:0000256" key="20">
    <source>
        <dbReference type="ARBA" id="ARBA00071645"/>
    </source>
</evidence>
<evidence type="ECO:0000259" key="24">
    <source>
        <dbReference type="PROSITE" id="PS50271"/>
    </source>
</evidence>
<keyword evidence="26" id="KW-1185">Reference proteome</keyword>
<dbReference type="GO" id="GO:0008270">
    <property type="term" value="F:zinc ion binding"/>
    <property type="evidence" value="ECO:0007669"/>
    <property type="project" value="UniProtKB-KW"/>
</dbReference>
<keyword evidence="15" id="KW-0832">Ubl conjugation</keyword>
<evidence type="ECO:0000256" key="7">
    <source>
        <dbReference type="ARBA" id="ARBA00022618"/>
    </source>
</evidence>
<dbReference type="SUPFAM" id="SSF54001">
    <property type="entry name" value="Cysteine proteinases"/>
    <property type="match status" value="1"/>
</dbReference>
<evidence type="ECO:0000256" key="14">
    <source>
        <dbReference type="ARBA" id="ARBA00022833"/>
    </source>
</evidence>
<evidence type="ECO:0000256" key="1">
    <source>
        <dbReference type="ARBA" id="ARBA00000707"/>
    </source>
</evidence>
<proteinExistence type="inferred from homology"/>
<evidence type="ECO:0000256" key="2">
    <source>
        <dbReference type="ARBA" id="ARBA00004123"/>
    </source>
</evidence>
<keyword evidence="7" id="KW-0132">Cell division</keyword>
<dbReference type="InterPro" id="IPR001394">
    <property type="entry name" value="Peptidase_C19_UCH"/>
</dbReference>
<keyword evidence="13" id="KW-0378">Hydrolase</keyword>
<dbReference type="GO" id="GO:0051301">
    <property type="term" value="P:cell division"/>
    <property type="evidence" value="ECO:0007669"/>
    <property type="project" value="UniProtKB-KW"/>
</dbReference>
<dbReference type="FunFam" id="3.30.40.10:FF:000068">
    <property type="entry name" value="U4/U6.U5 tri-snRNP-associated protein 2"/>
    <property type="match status" value="1"/>
</dbReference>
<evidence type="ECO:0000256" key="4">
    <source>
        <dbReference type="ARBA" id="ARBA00012759"/>
    </source>
</evidence>
<accession>A0AAE1KEK5</accession>
<dbReference type="CDD" id="cd02669">
    <property type="entry name" value="Peptidase_C19M"/>
    <property type="match status" value="1"/>
</dbReference>
<dbReference type="GO" id="GO:0016579">
    <property type="term" value="P:protein deubiquitination"/>
    <property type="evidence" value="ECO:0007669"/>
    <property type="project" value="InterPro"/>
</dbReference>
<evidence type="ECO:0000256" key="22">
    <source>
        <dbReference type="PROSITE-ProRule" id="PRU00502"/>
    </source>
</evidence>
<keyword evidence="12" id="KW-0833">Ubl conjugation pathway</keyword>
<dbReference type="PROSITE" id="PS50271">
    <property type="entry name" value="ZF_UBP"/>
    <property type="match status" value="1"/>
</dbReference>
<feature type="domain" description="UBP-type" evidence="24">
    <location>
        <begin position="40"/>
        <end position="137"/>
    </location>
</feature>
<dbReference type="AlphaFoldDB" id="A0AAE1KEK5"/>